<evidence type="ECO:0000313" key="2">
    <source>
        <dbReference type="Proteomes" id="UP000266723"/>
    </source>
</evidence>
<evidence type="ECO:0008006" key="3">
    <source>
        <dbReference type="Google" id="ProtNLM"/>
    </source>
</evidence>
<protein>
    <recommendedName>
        <fullName evidence="3">DUF1985 domain-containing protein</fullName>
    </recommendedName>
</protein>
<accession>A0ABQ7E6K0</accession>
<name>A0ABQ7E6K0_BRACR</name>
<organism evidence="1 2">
    <name type="scientific">Brassica cretica</name>
    <name type="common">Mustard</name>
    <dbReference type="NCBI Taxonomy" id="69181"/>
    <lineage>
        <taxon>Eukaryota</taxon>
        <taxon>Viridiplantae</taxon>
        <taxon>Streptophyta</taxon>
        <taxon>Embryophyta</taxon>
        <taxon>Tracheophyta</taxon>
        <taxon>Spermatophyta</taxon>
        <taxon>Magnoliopsida</taxon>
        <taxon>eudicotyledons</taxon>
        <taxon>Gunneridae</taxon>
        <taxon>Pentapetalae</taxon>
        <taxon>rosids</taxon>
        <taxon>malvids</taxon>
        <taxon>Brassicales</taxon>
        <taxon>Brassicaceae</taxon>
        <taxon>Brassiceae</taxon>
        <taxon>Brassica</taxon>
    </lineage>
</organism>
<keyword evidence="2" id="KW-1185">Reference proteome</keyword>
<proteinExistence type="predicted"/>
<dbReference type="Proteomes" id="UP000266723">
    <property type="component" value="Unassembled WGS sequence"/>
</dbReference>
<reference evidence="1 2" key="1">
    <citation type="journal article" date="2020" name="BMC Genomics">
        <title>Intraspecific diversification of the crop wild relative Brassica cretica Lam. using demographic model selection.</title>
        <authorList>
            <person name="Kioukis A."/>
            <person name="Michalopoulou V.A."/>
            <person name="Briers L."/>
            <person name="Pirintsos S."/>
            <person name="Studholme D.J."/>
            <person name="Pavlidis P."/>
            <person name="Sarris P.F."/>
        </authorList>
    </citation>
    <scope>NUCLEOTIDE SEQUENCE [LARGE SCALE GENOMIC DNA]</scope>
    <source>
        <strain evidence="2">cv. PFS-1207/04</strain>
    </source>
</reference>
<sequence length="213" mass="24569">MAIISGFVSKYHFWKEQFFFVRVSDTSVEASAIPVFRTGWGRRGILDYERLLCLVLKMFDPYTLDFRFTVSNNFYRVPEGFLTVRELLRRCPCFWANFTPKRVRCAVLLHHSRFQPDLPIEEGLESSMDGFIPYVPRTKRDRSKPCKDKHPMVDEDAVDGQLSPDNILKDYLDIQFNLDGLLEFDFPPTEGGSGEVPEFSKAARMVNGVGSHL</sequence>
<dbReference type="EMBL" id="QGKV02000299">
    <property type="protein sequence ID" value="KAF3592286.1"/>
    <property type="molecule type" value="Genomic_DNA"/>
</dbReference>
<evidence type="ECO:0000313" key="1">
    <source>
        <dbReference type="EMBL" id="KAF3592286.1"/>
    </source>
</evidence>
<gene>
    <name evidence="1" type="ORF">DY000_02022077</name>
</gene>
<comment type="caution">
    <text evidence="1">The sequence shown here is derived from an EMBL/GenBank/DDBJ whole genome shotgun (WGS) entry which is preliminary data.</text>
</comment>